<evidence type="ECO:0000313" key="2">
    <source>
        <dbReference type="EMBL" id="TNN67677.1"/>
    </source>
</evidence>
<gene>
    <name evidence="2" type="ORF">EYF80_022141</name>
</gene>
<dbReference type="AlphaFoldDB" id="A0A4Z2HPH5"/>
<proteinExistence type="predicted"/>
<feature type="compositionally biased region" description="Basic and acidic residues" evidence="1">
    <location>
        <begin position="99"/>
        <end position="115"/>
    </location>
</feature>
<evidence type="ECO:0000256" key="1">
    <source>
        <dbReference type="SAM" id="MobiDB-lite"/>
    </source>
</evidence>
<organism evidence="2 3">
    <name type="scientific">Liparis tanakae</name>
    <name type="common">Tanaka's snailfish</name>
    <dbReference type="NCBI Taxonomy" id="230148"/>
    <lineage>
        <taxon>Eukaryota</taxon>
        <taxon>Metazoa</taxon>
        <taxon>Chordata</taxon>
        <taxon>Craniata</taxon>
        <taxon>Vertebrata</taxon>
        <taxon>Euteleostomi</taxon>
        <taxon>Actinopterygii</taxon>
        <taxon>Neopterygii</taxon>
        <taxon>Teleostei</taxon>
        <taxon>Neoteleostei</taxon>
        <taxon>Acanthomorphata</taxon>
        <taxon>Eupercaria</taxon>
        <taxon>Perciformes</taxon>
        <taxon>Cottioidei</taxon>
        <taxon>Cottales</taxon>
        <taxon>Liparidae</taxon>
        <taxon>Liparis</taxon>
    </lineage>
</organism>
<dbReference type="Proteomes" id="UP000314294">
    <property type="component" value="Unassembled WGS sequence"/>
</dbReference>
<protein>
    <submittedName>
        <fullName evidence="2">Uncharacterized protein</fullName>
    </submittedName>
</protein>
<evidence type="ECO:0000313" key="3">
    <source>
        <dbReference type="Proteomes" id="UP000314294"/>
    </source>
</evidence>
<dbReference type="EMBL" id="SRLO01000200">
    <property type="protein sequence ID" value="TNN67677.1"/>
    <property type="molecule type" value="Genomic_DNA"/>
</dbReference>
<feature type="region of interest" description="Disordered" evidence="1">
    <location>
        <begin position="75"/>
        <end position="122"/>
    </location>
</feature>
<sequence>MWRKQVEPGRAEGMFSLWAPGVCKNKLSNYGFIARQTTELYPFSDHISNQEMHLASAAGRPISRMASLKWPPISSRSVGPRWSDTHNRLPAVIRPGPAGDRRHVQPADRTERDVCPLDAVPG</sequence>
<name>A0A4Z2HPH5_9TELE</name>
<accession>A0A4Z2HPH5</accession>
<comment type="caution">
    <text evidence="2">The sequence shown here is derived from an EMBL/GenBank/DDBJ whole genome shotgun (WGS) entry which is preliminary data.</text>
</comment>
<keyword evidence="3" id="KW-1185">Reference proteome</keyword>
<reference evidence="2 3" key="1">
    <citation type="submission" date="2019-03" db="EMBL/GenBank/DDBJ databases">
        <title>First draft genome of Liparis tanakae, snailfish: a comprehensive survey of snailfish specific genes.</title>
        <authorList>
            <person name="Kim W."/>
            <person name="Song I."/>
            <person name="Jeong J.-H."/>
            <person name="Kim D."/>
            <person name="Kim S."/>
            <person name="Ryu S."/>
            <person name="Song J.Y."/>
            <person name="Lee S.K."/>
        </authorList>
    </citation>
    <scope>NUCLEOTIDE SEQUENCE [LARGE SCALE GENOMIC DNA]</scope>
    <source>
        <tissue evidence="2">Muscle</tissue>
    </source>
</reference>